<dbReference type="Proteomes" id="UP000310108">
    <property type="component" value="Unassembled WGS sequence"/>
</dbReference>
<reference evidence="3 4" key="1">
    <citation type="journal article" date="2019" name="PLoS ONE">
        <title>Comparative genome analysis indicates high evolutionary potential of pathogenicity genes in Colletotrichum tanaceti.</title>
        <authorList>
            <person name="Lelwala R.V."/>
            <person name="Korhonen P.K."/>
            <person name="Young N.D."/>
            <person name="Scott J.B."/>
            <person name="Ades P.A."/>
            <person name="Gasser R.B."/>
            <person name="Taylor P.W.J."/>
        </authorList>
    </citation>
    <scope>NUCLEOTIDE SEQUENCE [LARGE SCALE GENOMIC DNA]</scope>
    <source>
        <strain evidence="3">BRIP57314</strain>
    </source>
</reference>
<keyword evidence="4" id="KW-1185">Reference proteome</keyword>
<dbReference type="AlphaFoldDB" id="A0A4U6XW56"/>
<name>A0A4U6XW56_9PEZI</name>
<evidence type="ECO:0000313" key="4">
    <source>
        <dbReference type="Proteomes" id="UP000310108"/>
    </source>
</evidence>
<organism evidence="3 4">
    <name type="scientific">Colletotrichum tanaceti</name>
    <dbReference type="NCBI Taxonomy" id="1306861"/>
    <lineage>
        <taxon>Eukaryota</taxon>
        <taxon>Fungi</taxon>
        <taxon>Dikarya</taxon>
        <taxon>Ascomycota</taxon>
        <taxon>Pezizomycotina</taxon>
        <taxon>Sordariomycetes</taxon>
        <taxon>Hypocreomycetidae</taxon>
        <taxon>Glomerellales</taxon>
        <taxon>Glomerellaceae</taxon>
        <taxon>Colletotrichum</taxon>
        <taxon>Colletotrichum destructivum species complex</taxon>
    </lineage>
</organism>
<proteinExistence type="predicted"/>
<gene>
    <name evidence="3" type="ORF">CTA1_4788</name>
</gene>
<keyword evidence="2" id="KW-0812">Transmembrane</keyword>
<feature type="transmembrane region" description="Helical" evidence="2">
    <location>
        <begin position="302"/>
        <end position="323"/>
    </location>
</feature>
<feature type="region of interest" description="Disordered" evidence="1">
    <location>
        <begin position="9"/>
        <end position="30"/>
    </location>
</feature>
<keyword evidence="2" id="KW-0472">Membrane</keyword>
<protein>
    <submittedName>
        <fullName evidence="3">Uncharacterized protein</fullName>
    </submittedName>
</protein>
<keyword evidence="2" id="KW-1133">Transmembrane helix</keyword>
<accession>A0A4U6XW56</accession>
<feature type="compositionally biased region" description="Pro residues" evidence="1">
    <location>
        <begin position="17"/>
        <end position="28"/>
    </location>
</feature>
<dbReference type="EMBL" id="PJEX01000001">
    <property type="protein sequence ID" value="TKW60214.1"/>
    <property type="molecule type" value="Genomic_DNA"/>
</dbReference>
<sequence>MLDRARFSFTDTNMDILPPPPPPPPNHPKSPLGFGLGRCIRALRVNVKGILRRPSLTPNILISDIAGFLLYLAFAADRSTVCQQRLFRSVPLSRALAENLYGFWVAFRQECWHKEDHAEARMDKWCPHLYRSPPPRLRSYREILNRQQALRNCCGAQLRGLETRDVARNMLLQAGLAFCWAWALFRDHIALIRLLAAIENDRRGCRDEIEASTPPVFRKGEEPMPVARGGQSHSSLRRVQRQISRGHDLIDKFVELEMCHDGNDAAWAETEWLSEKDGVVPADMVVDADRLLVNRVAFSAGVSWLLVSISCDFATFYLLVLILRAKSRFIW</sequence>
<evidence type="ECO:0000256" key="1">
    <source>
        <dbReference type="SAM" id="MobiDB-lite"/>
    </source>
</evidence>
<evidence type="ECO:0000256" key="2">
    <source>
        <dbReference type="SAM" id="Phobius"/>
    </source>
</evidence>
<evidence type="ECO:0000313" key="3">
    <source>
        <dbReference type="EMBL" id="TKW60214.1"/>
    </source>
</evidence>
<dbReference type="OrthoDB" id="4830646at2759"/>
<comment type="caution">
    <text evidence="3">The sequence shown here is derived from an EMBL/GenBank/DDBJ whole genome shotgun (WGS) entry which is preliminary data.</text>
</comment>